<protein>
    <submittedName>
        <fullName evidence="1">Glycoside hydrolase family 76 protein</fullName>
    </submittedName>
</protein>
<evidence type="ECO:0000313" key="2">
    <source>
        <dbReference type="Proteomes" id="UP001304895"/>
    </source>
</evidence>
<comment type="caution">
    <text evidence="1">The sequence shown here is derived from an EMBL/GenBank/DDBJ whole genome shotgun (WGS) entry which is preliminary data.</text>
</comment>
<reference evidence="1" key="1">
    <citation type="journal article" date="2023" name="Mol. Phylogenet. Evol.">
        <title>Genome-scale phylogeny and comparative genomics of the fungal order Sordariales.</title>
        <authorList>
            <person name="Hensen N."/>
            <person name="Bonometti L."/>
            <person name="Westerberg I."/>
            <person name="Brannstrom I.O."/>
            <person name="Guillou S."/>
            <person name="Cros-Aarteil S."/>
            <person name="Calhoun S."/>
            <person name="Haridas S."/>
            <person name="Kuo A."/>
            <person name="Mondo S."/>
            <person name="Pangilinan J."/>
            <person name="Riley R."/>
            <person name="LaButti K."/>
            <person name="Andreopoulos B."/>
            <person name="Lipzen A."/>
            <person name="Chen C."/>
            <person name="Yan M."/>
            <person name="Daum C."/>
            <person name="Ng V."/>
            <person name="Clum A."/>
            <person name="Steindorff A."/>
            <person name="Ohm R.A."/>
            <person name="Martin F."/>
            <person name="Silar P."/>
            <person name="Natvig D.O."/>
            <person name="Lalanne C."/>
            <person name="Gautier V."/>
            <person name="Ament-Velasquez S.L."/>
            <person name="Kruys A."/>
            <person name="Hutchinson M.I."/>
            <person name="Powell A.J."/>
            <person name="Barry K."/>
            <person name="Miller A.N."/>
            <person name="Grigoriev I.V."/>
            <person name="Debuchy R."/>
            <person name="Gladieux P."/>
            <person name="Hiltunen Thoren M."/>
            <person name="Johannesson H."/>
        </authorList>
    </citation>
    <scope>NUCLEOTIDE SEQUENCE</scope>
    <source>
        <strain evidence="1">CBS 123565</strain>
    </source>
</reference>
<dbReference type="GO" id="GO:0016787">
    <property type="term" value="F:hydrolase activity"/>
    <property type="evidence" value="ECO:0007669"/>
    <property type="project" value="UniProtKB-KW"/>
</dbReference>
<accession>A0AAN6ZG86</accession>
<reference evidence="1" key="2">
    <citation type="submission" date="2023-05" db="EMBL/GenBank/DDBJ databases">
        <authorList>
            <consortium name="Lawrence Berkeley National Laboratory"/>
            <person name="Steindorff A."/>
            <person name="Hensen N."/>
            <person name="Bonometti L."/>
            <person name="Westerberg I."/>
            <person name="Brannstrom I.O."/>
            <person name="Guillou S."/>
            <person name="Cros-Aarteil S."/>
            <person name="Calhoun S."/>
            <person name="Haridas S."/>
            <person name="Kuo A."/>
            <person name="Mondo S."/>
            <person name="Pangilinan J."/>
            <person name="Riley R."/>
            <person name="Labutti K."/>
            <person name="Andreopoulos B."/>
            <person name="Lipzen A."/>
            <person name="Chen C."/>
            <person name="Yanf M."/>
            <person name="Daum C."/>
            <person name="Ng V."/>
            <person name="Clum A."/>
            <person name="Ohm R."/>
            <person name="Martin F."/>
            <person name="Silar P."/>
            <person name="Natvig D."/>
            <person name="Lalanne C."/>
            <person name="Gautier V."/>
            <person name="Ament-Velasquez S.L."/>
            <person name="Kruys A."/>
            <person name="Hutchinson M.I."/>
            <person name="Powell A.J."/>
            <person name="Barry K."/>
            <person name="Miller A.N."/>
            <person name="Grigoriev I.V."/>
            <person name="Debuchy R."/>
            <person name="Gladieux P."/>
            <person name="Thoren M.H."/>
            <person name="Johannesson H."/>
        </authorList>
    </citation>
    <scope>NUCLEOTIDE SEQUENCE</scope>
    <source>
        <strain evidence="1">CBS 123565</strain>
    </source>
</reference>
<gene>
    <name evidence="1" type="ORF">BT67DRAFT_101834</name>
</gene>
<dbReference type="InterPro" id="IPR005198">
    <property type="entry name" value="Glyco_hydro_76"/>
</dbReference>
<keyword evidence="1" id="KW-0378">Hydrolase</keyword>
<evidence type="ECO:0000313" key="1">
    <source>
        <dbReference type="EMBL" id="KAK4137287.1"/>
    </source>
</evidence>
<name>A0AAN6ZG86_9PEZI</name>
<dbReference type="EMBL" id="MU853402">
    <property type="protein sequence ID" value="KAK4137287.1"/>
    <property type="molecule type" value="Genomic_DNA"/>
</dbReference>
<dbReference type="PANTHER" id="PTHR47791:SF3">
    <property type="entry name" value="MEIOTICALLY UP-REGULATED GENE 191 PROTEIN"/>
    <property type="match status" value="1"/>
</dbReference>
<dbReference type="InterPro" id="IPR053169">
    <property type="entry name" value="MUG_Protein"/>
</dbReference>
<dbReference type="InterPro" id="IPR008928">
    <property type="entry name" value="6-hairpin_glycosidase_sf"/>
</dbReference>
<dbReference type="Gene3D" id="1.50.10.20">
    <property type="match status" value="1"/>
</dbReference>
<dbReference type="SUPFAM" id="SSF48208">
    <property type="entry name" value="Six-hairpin glycosidases"/>
    <property type="match status" value="1"/>
</dbReference>
<proteinExistence type="predicted"/>
<keyword evidence="2" id="KW-1185">Reference proteome</keyword>
<dbReference type="Proteomes" id="UP001304895">
    <property type="component" value="Unassembled WGS sequence"/>
</dbReference>
<dbReference type="Pfam" id="PF03663">
    <property type="entry name" value="Glyco_hydro_76"/>
    <property type="match status" value="1"/>
</dbReference>
<dbReference type="PANTHER" id="PTHR47791">
    <property type="entry name" value="MEIOTICALLY UP-REGULATED GENE 191 PROTEIN"/>
    <property type="match status" value="1"/>
</dbReference>
<dbReference type="GO" id="GO:0005975">
    <property type="term" value="P:carbohydrate metabolic process"/>
    <property type="evidence" value="ECO:0007669"/>
    <property type="project" value="InterPro"/>
</dbReference>
<organism evidence="1 2">
    <name type="scientific">Trichocladium antarcticum</name>
    <dbReference type="NCBI Taxonomy" id="1450529"/>
    <lineage>
        <taxon>Eukaryota</taxon>
        <taxon>Fungi</taxon>
        <taxon>Dikarya</taxon>
        <taxon>Ascomycota</taxon>
        <taxon>Pezizomycotina</taxon>
        <taxon>Sordariomycetes</taxon>
        <taxon>Sordariomycetidae</taxon>
        <taxon>Sordariales</taxon>
        <taxon>Chaetomiaceae</taxon>
        <taxon>Trichocladium</taxon>
    </lineage>
</organism>
<sequence length="406" mass="43925">MRPTLLVSRFGAVCAPALVASAHGQHQSPELAPQCRVWCETSSLRPRDGLNASTAARAAIDAMNSQFYNASQSRWSPGDPWWLCGVALTGLVDYMRKTGSAEYMSQAKQIIQVQREPLAWWPQGDGEFRGDSTDDTGWWALAMVRMFDLTGDTAYLNISIADEAYMYDYWTDTDCGGGIYVDIRTEAYKNAIANELYIKLAASLHNRVPGDTQYLARAESAWSWFQASGMINTNNLINDGLTENDDGSCYNNKLPTWTYNQGVILGALTELYRATQDEAYLASAQTIAAAVLASTTLTRDGILTERCEPSASCNSDQEIFKGIFAANLAELDAAVAAAGNSSSGSGSSGPYRDYLEQNAESAYGYDRSSSGEEAGGDLYDVGWAGPFENSTISTQASALGLLVALI</sequence>
<dbReference type="AlphaFoldDB" id="A0AAN6ZG86"/>